<dbReference type="EMBL" id="BAAAQB010000013">
    <property type="protein sequence ID" value="GAA2130798.1"/>
    <property type="molecule type" value="Genomic_DNA"/>
</dbReference>
<keyword evidence="2" id="KW-0812">Transmembrane</keyword>
<organism evidence="3 4">
    <name type="scientific">Arthrobacter humicola</name>
    <dbReference type="NCBI Taxonomy" id="409291"/>
    <lineage>
        <taxon>Bacteria</taxon>
        <taxon>Bacillati</taxon>
        <taxon>Actinomycetota</taxon>
        <taxon>Actinomycetes</taxon>
        <taxon>Micrococcales</taxon>
        <taxon>Micrococcaceae</taxon>
        <taxon>Arthrobacter</taxon>
    </lineage>
</organism>
<protein>
    <submittedName>
        <fullName evidence="3">Uncharacterized protein</fullName>
    </submittedName>
</protein>
<accession>A0ABN2YSQ8</accession>
<evidence type="ECO:0000313" key="3">
    <source>
        <dbReference type="EMBL" id="GAA2130798.1"/>
    </source>
</evidence>
<comment type="caution">
    <text evidence="3">The sequence shown here is derived from an EMBL/GenBank/DDBJ whole genome shotgun (WGS) entry which is preliminary data.</text>
</comment>
<name>A0ABN2YSQ8_9MICC</name>
<feature type="transmembrane region" description="Helical" evidence="2">
    <location>
        <begin position="53"/>
        <end position="78"/>
    </location>
</feature>
<feature type="region of interest" description="Disordered" evidence="1">
    <location>
        <begin position="23"/>
        <end position="43"/>
    </location>
</feature>
<keyword evidence="2" id="KW-1133">Transmembrane helix</keyword>
<gene>
    <name evidence="3" type="ORF">GCM10009825_12040</name>
</gene>
<reference evidence="3 4" key="1">
    <citation type="journal article" date="2019" name="Int. J. Syst. Evol. Microbiol.">
        <title>The Global Catalogue of Microorganisms (GCM) 10K type strain sequencing project: providing services to taxonomists for standard genome sequencing and annotation.</title>
        <authorList>
            <consortium name="The Broad Institute Genomics Platform"/>
            <consortium name="The Broad Institute Genome Sequencing Center for Infectious Disease"/>
            <person name="Wu L."/>
            <person name="Ma J."/>
        </authorList>
    </citation>
    <scope>NUCLEOTIDE SEQUENCE [LARGE SCALE GENOMIC DNA]</scope>
    <source>
        <strain evidence="3 4">JCM 15921</strain>
    </source>
</reference>
<keyword evidence="2" id="KW-0472">Membrane</keyword>
<evidence type="ECO:0000313" key="4">
    <source>
        <dbReference type="Proteomes" id="UP001500102"/>
    </source>
</evidence>
<proteinExistence type="predicted"/>
<evidence type="ECO:0000256" key="1">
    <source>
        <dbReference type="SAM" id="MobiDB-lite"/>
    </source>
</evidence>
<keyword evidence="4" id="KW-1185">Reference proteome</keyword>
<sequence>MEPPTSAMEALTADLQALQNDFARKQPPAPADRVGAKRPNGNGEPVRLEGWNVMVLLVMLVLVAVVIVGVTLLVLWAVRRTRRNNGGGGSGPPSY</sequence>
<evidence type="ECO:0000256" key="2">
    <source>
        <dbReference type="SAM" id="Phobius"/>
    </source>
</evidence>
<dbReference type="Proteomes" id="UP001500102">
    <property type="component" value="Unassembled WGS sequence"/>
</dbReference>